<dbReference type="Proteomes" id="UP000636800">
    <property type="component" value="Chromosome 1"/>
</dbReference>
<accession>A0A835SHR5</accession>
<dbReference type="EMBL" id="JADCNM010000001">
    <property type="protein sequence ID" value="KAG0504092.1"/>
    <property type="molecule type" value="Genomic_DNA"/>
</dbReference>
<proteinExistence type="predicted"/>
<protein>
    <submittedName>
        <fullName evidence="3">Uncharacterized protein</fullName>
    </submittedName>
</protein>
<keyword evidence="4" id="KW-1185">Reference proteome</keyword>
<dbReference type="AlphaFoldDB" id="A0A835SHR5"/>
<organism evidence="3 5">
    <name type="scientific">Vanilla planifolia</name>
    <name type="common">Vanilla</name>
    <dbReference type="NCBI Taxonomy" id="51239"/>
    <lineage>
        <taxon>Eukaryota</taxon>
        <taxon>Viridiplantae</taxon>
        <taxon>Streptophyta</taxon>
        <taxon>Embryophyta</taxon>
        <taxon>Tracheophyta</taxon>
        <taxon>Spermatophyta</taxon>
        <taxon>Magnoliopsida</taxon>
        <taxon>Liliopsida</taxon>
        <taxon>Asparagales</taxon>
        <taxon>Orchidaceae</taxon>
        <taxon>Vanilloideae</taxon>
        <taxon>Vanilleae</taxon>
        <taxon>Vanilla</taxon>
    </lineage>
</organism>
<dbReference type="Proteomes" id="UP000639772">
    <property type="component" value="Chromosome 1"/>
</dbReference>
<feature type="region of interest" description="Disordered" evidence="1">
    <location>
        <begin position="1"/>
        <end position="61"/>
    </location>
</feature>
<feature type="compositionally biased region" description="Polar residues" evidence="1">
    <location>
        <begin position="1"/>
        <end position="11"/>
    </location>
</feature>
<evidence type="ECO:0000256" key="1">
    <source>
        <dbReference type="SAM" id="MobiDB-lite"/>
    </source>
</evidence>
<dbReference type="EMBL" id="JADCNL010000001">
    <property type="protein sequence ID" value="KAG0499909.1"/>
    <property type="molecule type" value="Genomic_DNA"/>
</dbReference>
<evidence type="ECO:0000313" key="4">
    <source>
        <dbReference type="Proteomes" id="UP000636800"/>
    </source>
</evidence>
<name>A0A835SHR5_VANPL</name>
<sequence>MQSEILSFANESHSKPDQTGKRLSIRFQAGKTRTAIEKGETTPAMADRRGADKEEAKIVRR</sequence>
<feature type="compositionally biased region" description="Basic and acidic residues" evidence="1">
    <location>
        <begin position="34"/>
        <end position="61"/>
    </location>
</feature>
<evidence type="ECO:0000313" key="3">
    <source>
        <dbReference type="EMBL" id="KAG0504092.1"/>
    </source>
</evidence>
<evidence type="ECO:0000313" key="2">
    <source>
        <dbReference type="EMBL" id="KAG0499909.1"/>
    </source>
</evidence>
<comment type="caution">
    <text evidence="3">The sequence shown here is derived from an EMBL/GenBank/DDBJ whole genome shotgun (WGS) entry which is preliminary data.</text>
</comment>
<gene>
    <name evidence="3" type="ORF">HPP92_004164</name>
    <name evidence="2" type="ORF">HPP92_004600</name>
</gene>
<evidence type="ECO:0000313" key="5">
    <source>
        <dbReference type="Proteomes" id="UP000639772"/>
    </source>
</evidence>
<reference evidence="4 5" key="1">
    <citation type="journal article" date="2020" name="Nat. Food">
        <title>A phased Vanilla planifolia genome enables genetic improvement of flavour and production.</title>
        <authorList>
            <person name="Hasing T."/>
            <person name="Tang H."/>
            <person name="Brym M."/>
            <person name="Khazi F."/>
            <person name="Huang T."/>
            <person name="Chambers A.H."/>
        </authorList>
    </citation>
    <scope>NUCLEOTIDE SEQUENCE [LARGE SCALE GENOMIC DNA]</scope>
    <source>
        <tissue evidence="3">Leaf</tissue>
    </source>
</reference>